<evidence type="ECO:0000256" key="1">
    <source>
        <dbReference type="ARBA" id="ARBA00007553"/>
    </source>
</evidence>
<comment type="similarity">
    <text evidence="1">Belongs to the N-acetylmuramoyl-L-alanine amidase 2 family.</text>
</comment>
<dbReference type="Pfam" id="PF01510">
    <property type="entry name" value="Amidase_2"/>
    <property type="match status" value="1"/>
</dbReference>
<dbReference type="InterPro" id="IPR006619">
    <property type="entry name" value="PGRP_domain_met/bac"/>
</dbReference>
<dbReference type="EC" id="3.5.1.28" evidence="7"/>
<dbReference type="Gene3D" id="3.40.80.10">
    <property type="entry name" value="Peptidoglycan recognition protein-like"/>
    <property type="match status" value="1"/>
</dbReference>
<dbReference type="GO" id="GO:0050829">
    <property type="term" value="P:defense response to Gram-negative bacterium"/>
    <property type="evidence" value="ECO:0007669"/>
    <property type="project" value="EnsemblMetazoa"/>
</dbReference>
<dbReference type="GO" id="GO:0008270">
    <property type="term" value="F:zinc ion binding"/>
    <property type="evidence" value="ECO:0007669"/>
    <property type="project" value="InterPro"/>
</dbReference>
<dbReference type="SUPFAM" id="SSF55846">
    <property type="entry name" value="N-acetylmuramoyl-L-alanine amidase-like"/>
    <property type="match status" value="1"/>
</dbReference>
<dbReference type="EMBL" id="CH933809">
    <property type="protein sequence ID" value="KRG06174.1"/>
    <property type="molecule type" value="Genomic_DNA"/>
</dbReference>
<dbReference type="PANTHER" id="PTHR11022">
    <property type="entry name" value="PEPTIDOGLYCAN RECOGNITION PROTEIN"/>
    <property type="match status" value="1"/>
</dbReference>
<dbReference type="GO" id="GO:0006964">
    <property type="term" value="P:positive regulation of biosynthetic process of antibacterial peptides active against Gram-negative bacteria"/>
    <property type="evidence" value="ECO:0007669"/>
    <property type="project" value="EnsemblMetazoa"/>
</dbReference>
<evidence type="ECO:0000256" key="4">
    <source>
        <dbReference type="SAM" id="MobiDB-lite"/>
    </source>
</evidence>
<dbReference type="KEGG" id="dmo:Dmoj_GI12108"/>
<organism evidence="7 8">
    <name type="scientific">Drosophila mojavensis</name>
    <name type="common">Fruit fly</name>
    <dbReference type="NCBI Taxonomy" id="7230"/>
    <lineage>
        <taxon>Eukaryota</taxon>
        <taxon>Metazoa</taxon>
        <taxon>Ecdysozoa</taxon>
        <taxon>Arthropoda</taxon>
        <taxon>Hexapoda</taxon>
        <taxon>Insecta</taxon>
        <taxon>Pterygota</taxon>
        <taxon>Neoptera</taxon>
        <taxon>Endopterygota</taxon>
        <taxon>Diptera</taxon>
        <taxon>Brachycera</taxon>
        <taxon>Muscomorpha</taxon>
        <taxon>Ephydroidea</taxon>
        <taxon>Drosophilidae</taxon>
        <taxon>Drosophila</taxon>
    </lineage>
</organism>
<dbReference type="Proteomes" id="UP000009192">
    <property type="component" value="Unassembled WGS sequence"/>
</dbReference>
<feature type="transmembrane region" description="Helical" evidence="5">
    <location>
        <begin position="305"/>
        <end position="330"/>
    </location>
</feature>
<sequence length="534" mass="57015">MYCDNGTELTTSTNSHLHIINRSSGKNCSTSSTDSGVGLVDNAATFKAGPTTKESSPKSGSRNCEATTEPAQTKAEATTQNHISIEVEATVNISNTAATAAYRPKKSSPTLSVRSTTISIVSIDENAIDSSCIDSDSEAEPDESCTVQKLGQQITHPPHSAELTQLNKGMTVISRQVLPTGGAEAAGAQPTPPDVVAKQLLNGNLSLATPTAPAATQQIGSIALSNTTDVTFGDKHYYEGPVTIQQILIDNREKWKTQDGETGGQNPGFNAQGTSNGNAAGGKVNESCKEPVLCPFLPSSITMKAVFITAAFALFTVGLLVVLATTTNIFSKSLSKSKLGDGEDSRLNIPINSKIDDENIGGGLVLRFVPRAVWLAQPAQRQLPQLSLPVPMVIVLPTNSENCSSQAQCVFRVRFLQTFDIESQQRDDIAYNFLIGGDGNVYIGRGWDTVGAHMNGYNTRSLSFAYIGSFHKQKPSAKQLTVTRLLLDYGVEHGKISSNYQLVGASTLAPTVTEYNAELLYQSFANWTHWTTAT</sequence>
<keyword evidence="2" id="KW-0399">Innate immunity</keyword>
<evidence type="ECO:0000256" key="2">
    <source>
        <dbReference type="ARBA" id="ARBA00022588"/>
    </source>
</evidence>
<feature type="region of interest" description="Disordered" evidence="4">
    <location>
        <begin position="47"/>
        <end position="80"/>
    </location>
</feature>
<dbReference type="AlphaFoldDB" id="A0A0Q9XMM6"/>
<dbReference type="GO" id="GO:0045087">
    <property type="term" value="P:innate immune response"/>
    <property type="evidence" value="ECO:0007669"/>
    <property type="project" value="UniProtKB-KW"/>
</dbReference>
<dbReference type="PANTHER" id="PTHR11022:SF41">
    <property type="entry name" value="PEPTIDOGLYCAN-RECOGNITION PROTEIN LC-RELATED"/>
    <property type="match status" value="1"/>
</dbReference>
<evidence type="ECO:0000313" key="8">
    <source>
        <dbReference type="Proteomes" id="UP000009192"/>
    </source>
</evidence>
<dbReference type="GO" id="GO:0051607">
    <property type="term" value="P:defense response to virus"/>
    <property type="evidence" value="ECO:0007669"/>
    <property type="project" value="EnsemblMetazoa"/>
</dbReference>
<keyword evidence="5" id="KW-1133">Transmembrane helix</keyword>
<dbReference type="SMART" id="SM00701">
    <property type="entry name" value="PGRP"/>
    <property type="match status" value="1"/>
</dbReference>
<dbReference type="GO" id="GO:0031410">
    <property type="term" value="C:cytoplasmic vesicle"/>
    <property type="evidence" value="ECO:0007669"/>
    <property type="project" value="EnsemblMetazoa"/>
</dbReference>
<keyword evidence="7" id="KW-0378">Hydrolase</keyword>
<protein>
    <submittedName>
        <fullName evidence="7">Uncharacterized protein, isoform E</fullName>
        <ecNumber evidence="7">3.5.1.28</ecNumber>
    </submittedName>
</protein>
<feature type="compositionally biased region" description="Polar residues" evidence="4">
    <location>
        <begin position="52"/>
        <end position="80"/>
    </location>
</feature>
<dbReference type="GO" id="GO:0061057">
    <property type="term" value="P:peptidoglycan recognition protein signaling pathway"/>
    <property type="evidence" value="ECO:0007669"/>
    <property type="project" value="EnsemblMetazoa"/>
</dbReference>
<keyword evidence="8" id="KW-1185">Reference proteome</keyword>
<dbReference type="InterPro" id="IPR015510">
    <property type="entry name" value="PGRP"/>
</dbReference>
<keyword evidence="5" id="KW-0812">Transmembrane</keyword>
<dbReference type="GO" id="GO:0016019">
    <property type="term" value="F:peptidoglycan immune receptor activity"/>
    <property type="evidence" value="ECO:0007669"/>
    <property type="project" value="EnsemblMetazoa"/>
</dbReference>
<dbReference type="InterPro" id="IPR002502">
    <property type="entry name" value="Amidase_domain"/>
</dbReference>
<name>A0A0Q9XMM6_DROMO</name>
<feature type="domain" description="Peptidoglycan recognition protein family" evidence="6">
    <location>
        <begin position="366"/>
        <end position="509"/>
    </location>
</feature>
<dbReference type="GO" id="GO:0098793">
    <property type="term" value="C:presynapse"/>
    <property type="evidence" value="ECO:0007669"/>
    <property type="project" value="EnsemblMetazoa"/>
</dbReference>
<dbReference type="GO" id="GO:0048167">
    <property type="term" value="P:regulation of synaptic plasticity"/>
    <property type="evidence" value="ECO:0007669"/>
    <property type="project" value="EnsemblMetazoa"/>
</dbReference>
<feature type="region of interest" description="Disordered" evidence="4">
    <location>
        <begin position="257"/>
        <end position="282"/>
    </location>
</feature>
<evidence type="ECO:0000256" key="3">
    <source>
        <dbReference type="ARBA" id="ARBA00022859"/>
    </source>
</evidence>
<evidence type="ECO:0000313" key="7">
    <source>
        <dbReference type="EMBL" id="KRG06174.1"/>
    </source>
</evidence>
<reference evidence="7 8" key="1">
    <citation type="journal article" date="2007" name="Nature">
        <title>Evolution of genes and genomes on the Drosophila phylogeny.</title>
        <authorList>
            <consortium name="Drosophila 12 Genomes Consortium"/>
            <person name="Clark A.G."/>
            <person name="Eisen M.B."/>
            <person name="Smith D.R."/>
            <person name="Bergman C.M."/>
            <person name="Oliver B."/>
            <person name="Markow T.A."/>
            <person name="Kaufman T.C."/>
            <person name="Kellis M."/>
            <person name="Gelbart W."/>
            <person name="Iyer V.N."/>
            <person name="Pollard D.A."/>
            <person name="Sackton T.B."/>
            <person name="Larracuente A.M."/>
            <person name="Singh N.D."/>
            <person name="Abad J.P."/>
            <person name="Abt D.N."/>
            <person name="Adryan B."/>
            <person name="Aguade M."/>
            <person name="Akashi H."/>
            <person name="Anderson W.W."/>
            <person name="Aquadro C.F."/>
            <person name="Ardell D.H."/>
            <person name="Arguello R."/>
            <person name="Artieri C.G."/>
            <person name="Barbash D.A."/>
            <person name="Barker D."/>
            <person name="Barsanti P."/>
            <person name="Batterham P."/>
            <person name="Batzoglou S."/>
            <person name="Begun D."/>
            <person name="Bhutkar A."/>
            <person name="Blanco E."/>
            <person name="Bosak S.A."/>
            <person name="Bradley R.K."/>
            <person name="Brand A.D."/>
            <person name="Brent M.R."/>
            <person name="Brooks A.N."/>
            <person name="Brown R.H."/>
            <person name="Butlin R.K."/>
            <person name="Caggese C."/>
            <person name="Calvi B.R."/>
            <person name="Bernardo de Carvalho A."/>
            <person name="Caspi A."/>
            <person name="Castrezana S."/>
            <person name="Celniker S.E."/>
            <person name="Chang J.L."/>
            <person name="Chapple C."/>
            <person name="Chatterji S."/>
            <person name="Chinwalla A."/>
            <person name="Civetta A."/>
            <person name="Clifton S.W."/>
            <person name="Comeron J.M."/>
            <person name="Costello J.C."/>
            <person name="Coyne J.A."/>
            <person name="Daub J."/>
            <person name="David R.G."/>
            <person name="Delcher A.L."/>
            <person name="Delehaunty K."/>
            <person name="Do C.B."/>
            <person name="Ebling H."/>
            <person name="Edwards K."/>
            <person name="Eickbush T."/>
            <person name="Evans J.D."/>
            <person name="Filipski A."/>
            <person name="Findeiss S."/>
            <person name="Freyhult E."/>
            <person name="Fulton L."/>
            <person name="Fulton R."/>
            <person name="Garcia A.C."/>
            <person name="Gardiner A."/>
            <person name="Garfield D.A."/>
            <person name="Garvin B.E."/>
            <person name="Gibson G."/>
            <person name="Gilbert D."/>
            <person name="Gnerre S."/>
            <person name="Godfrey J."/>
            <person name="Good R."/>
            <person name="Gotea V."/>
            <person name="Gravely B."/>
            <person name="Greenberg A.J."/>
            <person name="Griffiths-Jones S."/>
            <person name="Gross S."/>
            <person name="Guigo R."/>
            <person name="Gustafson E.A."/>
            <person name="Haerty W."/>
            <person name="Hahn M.W."/>
            <person name="Halligan D.L."/>
            <person name="Halpern A.L."/>
            <person name="Halter G.M."/>
            <person name="Han M.V."/>
            <person name="Heger A."/>
            <person name="Hillier L."/>
            <person name="Hinrichs A.S."/>
            <person name="Holmes I."/>
            <person name="Hoskins R.A."/>
            <person name="Hubisz M.J."/>
            <person name="Hultmark D."/>
            <person name="Huntley M.A."/>
            <person name="Jaffe D.B."/>
            <person name="Jagadeeshan S."/>
            <person name="Jeck W.R."/>
            <person name="Johnson J."/>
            <person name="Jones C.D."/>
            <person name="Jordan W.C."/>
            <person name="Karpen G.H."/>
            <person name="Kataoka E."/>
            <person name="Keightley P.D."/>
            <person name="Kheradpour P."/>
            <person name="Kirkness E.F."/>
            <person name="Koerich L.B."/>
            <person name="Kristiansen K."/>
            <person name="Kudrna D."/>
            <person name="Kulathinal R.J."/>
            <person name="Kumar S."/>
            <person name="Kwok R."/>
            <person name="Lander E."/>
            <person name="Langley C.H."/>
            <person name="Lapoint R."/>
            <person name="Lazzaro B.P."/>
            <person name="Lee S.J."/>
            <person name="Levesque L."/>
            <person name="Li R."/>
            <person name="Lin C.F."/>
            <person name="Lin M.F."/>
            <person name="Lindblad-Toh K."/>
            <person name="Llopart A."/>
            <person name="Long M."/>
            <person name="Low L."/>
            <person name="Lozovsky E."/>
            <person name="Lu J."/>
            <person name="Luo M."/>
            <person name="Machado C.A."/>
            <person name="Makalowski W."/>
            <person name="Marzo M."/>
            <person name="Matsuda M."/>
            <person name="Matzkin L."/>
            <person name="McAllister B."/>
            <person name="McBride C.S."/>
            <person name="McKernan B."/>
            <person name="McKernan K."/>
            <person name="Mendez-Lago M."/>
            <person name="Minx P."/>
            <person name="Mollenhauer M.U."/>
            <person name="Montooth K."/>
            <person name="Mount S.M."/>
            <person name="Mu X."/>
            <person name="Myers E."/>
            <person name="Negre B."/>
            <person name="Newfeld S."/>
            <person name="Nielsen R."/>
            <person name="Noor M.A."/>
            <person name="O'Grady P."/>
            <person name="Pachter L."/>
            <person name="Papaceit M."/>
            <person name="Parisi M.J."/>
            <person name="Parisi M."/>
            <person name="Parts L."/>
            <person name="Pedersen J.S."/>
            <person name="Pesole G."/>
            <person name="Phillippy A.M."/>
            <person name="Ponting C.P."/>
            <person name="Pop M."/>
            <person name="Porcelli D."/>
            <person name="Powell J.R."/>
            <person name="Prohaska S."/>
            <person name="Pruitt K."/>
            <person name="Puig M."/>
            <person name="Quesneville H."/>
            <person name="Ram K.R."/>
            <person name="Rand D."/>
            <person name="Rasmussen M.D."/>
            <person name="Reed L.K."/>
            <person name="Reenan R."/>
            <person name="Reily A."/>
            <person name="Remington K.A."/>
            <person name="Rieger T.T."/>
            <person name="Ritchie M.G."/>
            <person name="Robin C."/>
            <person name="Rogers Y.H."/>
            <person name="Rohde C."/>
            <person name="Rozas J."/>
            <person name="Rubenfield M.J."/>
            <person name="Ruiz A."/>
            <person name="Russo S."/>
            <person name="Salzberg S.L."/>
            <person name="Sanchez-Gracia A."/>
            <person name="Saranga D.J."/>
            <person name="Sato H."/>
            <person name="Schaeffer S.W."/>
            <person name="Schatz M.C."/>
            <person name="Schlenke T."/>
            <person name="Schwartz R."/>
            <person name="Segarra C."/>
            <person name="Singh R.S."/>
            <person name="Sirot L."/>
            <person name="Sirota M."/>
            <person name="Sisneros N.B."/>
            <person name="Smith C.D."/>
            <person name="Smith T.F."/>
            <person name="Spieth J."/>
            <person name="Stage D.E."/>
            <person name="Stark A."/>
            <person name="Stephan W."/>
            <person name="Strausberg R.L."/>
            <person name="Strempel S."/>
            <person name="Sturgill D."/>
            <person name="Sutton G."/>
            <person name="Sutton G.G."/>
            <person name="Tao W."/>
            <person name="Teichmann S."/>
            <person name="Tobari Y.N."/>
            <person name="Tomimura Y."/>
            <person name="Tsolas J.M."/>
            <person name="Valente V.L."/>
            <person name="Venter E."/>
            <person name="Venter J.C."/>
            <person name="Vicario S."/>
            <person name="Vieira F.G."/>
            <person name="Vilella A.J."/>
            <person name="Villasante A."/>
            <person name="Walenz B."/>
            <person name="Wang J."/>
            <person name="Wasserman M."/>
            <person name="Watts T."/>
            <person name="Wilson D."/>
            <person name="Wilson R.K."/>
            <person name="Wing R.A."/>
            <person name="Wolfner M.F."/>
            <person name="Wong A."/>
            <person name="Wong G.K."/>
            <person name="Wu C.I."/>
            <person name="Wu G."/>
            <person name="Yamamoto D."/>
            <person name="Yang H.P."/>
            <person name="Yang S.P."/>
            <person name="Yorke J.A."/>
            <person name="Yoshida K."/>
            <person name="Zdobnov E."/>
            <person name="Zhang P."/>
            <person name="Zhang Y."/>
            <person name="Zimin A.V."/>
            <person name="Baldwin J."/>
            <person name="Abdouelleil A."/>
            <person name="Abdulkadir J."/>
            <person name="Abebe A."/>
            <person name="Abera B."/>
            <person name="Abreu J."/>
            <person name="Acer S.C."/>
            <person name="Aftuck L."/>
            <person name="Alexander A."/>
            <person name="An P."/>
            <person name="Anderson E."/>
            <person name="Anderson S."/>
            <person name="Arachi H."/>
            <person name="Azer M."/>
            <person name="Bachantsang P."/>
            <person name="Barry A."/>
            <person name="Bayul T."/>
            <person name="Berlin A."/>
            <person name="Bessette D."/>
            <person name="Bloom T."/>
            <person name="Blye J."/>
            <person name="Boguslavskiy L."/>
            <person name="Bonnet C."/>
            <person name="Boukhgalter B."/>
            <person name="Bourzgui I."/>
            <person name="Brown A."/>
            <person name="Cahill P."/>
            <person name="Channer S."/>
            <person name="Cheshatsang Y."/>
            <person name="Chuda L."/>
            <person name="Citroen M."/>
            <person name="Collymore A."/>
            <person name="Cooke P."/>
            <person name="Costello M."/>
            <person name="D'Aco K."/>
            <person name="Daza R."/>
            <person name="De Haan G."/>
            <person name="DeGray S."/>
            <person name="DeMaso C."/>
            <person name="Dhargay N."/>
            <person name="Dooley K."/>
            <person name="Dooley E."/>
            <person name="Doricent M."/>
            <person name="Dorje P."/>
            <person name="Dorjee K."/>
            <person name="Dupes A."/>
            <person name="Elong R."/>
            <person name="Falk J."/>
            <person name="Farina A."/>
            <person name="Faro S."/>
            <person name="Ferguson D."/>
            <person name="Fisher S."/>
            <person name="Foley C.D."/>
            <person name="Franke A."/>
            <person name="Friedrich D."/>
            <person name="Gadbois L."/>
            <person name="Gearin G."/>
            <person name="Gearin C.R."/>
            <person name="Giannoukos G."/>
            <person name="Goode T."/>
            <person name="Graham J."/>
            <person name="Grandbois E."/>
            <person name="Grewal S."/>
            <person name="Gyaltsen K."/>
            <person name="Hafez N."/>
            <person name="Hagos B."/>
            <person name="Hall J."/>
            <person name="Henson C."/>
            <person name="Hollinger A."/>
            <person name="Honan T."/>
            <person name="Huard M.D."/>
            <person name="Hughes L."/>
            <person name="Hurhula B."/>
            <person name="Husby M.E."/>
            <person name="Kamat A."/>
            <person name="Kanga B."/>
            <person name="Kashin S."/>
            <person name="Khazanovich D."/>
            <person name="Kisner P."/>
            <person name="Lance K."/>
            <person name="Lara M."/>
            <person name="Lee W."/>
            <person name="Lennon N."/>
            <person name="Letendre F."/>
            <person name="LeVine R."/>
            <person name="Lipovsky A."/>
            <person name="Liu X."/>
            <person name="Liu J."/>
            <person name="Liu S."/>
            <person name="Lokyitsang T."/>
            <person name="Lokyitsang Y."/>
            <person name="Lubonja R."/>
            <person name="Lui A."/>
            <person name="MacDonald P."/>
            <person name="Magnisalis V."/>
            <person name="Maru K."/>
            <person name="Matthews C."/>
            <person name="McCusker W."/>
            <person name="McDonough S."/>
            <person name="Mehta T."/>
            <person name="Meldrim J."/>
            <person name="Meneus L."/>
            <person name="Mihai O."/>
            <person name="Mihalev A."/>
            <person name="Mihova T."/>
            <person name="Mittelman R."/>
            <person name="Mlenga V."/>
            <person name="Montmayeur A."/>
            <person name="Mulrain L."/>
            <person name="Navidi A."/>
            <person name="Naylor J."/>
            <person name="Negash T."/>
            <person name="Nguyen T."/>
            <person name="Nguyen N."/>
            <person name="Nicol R."/>
            <person name="Norbu C."/>
            <person name="Norbu N."/>
            <person name="Novod N."/>
            <person name="O'Neill B."/>
            <person name="Osman S."/>
            <person name="Markiewicz E."/>
            <person name="Oyono O.L."/>
            <person name="Patti C."/>
            <person name="Phunkhang P."/>
            <person name="Pierre F."/>
            <person name="Priest M."/>
            <person name="Raghuraman S."/>
            <person name="Rege F."/>
            <person name="Reyes R."/>
            <person name="Rise C."/>
            <person name="Rogov P."/>
            <person name="Ross K."/>
            <person name="Ryan E."/>
            <person name="Settipalli S."/>
            <person name="Shea T."/>
            <person name="Sherpa N."/>
            <person name="Shi L."/>
            <person name="Shih D."/>
            <person name="Sparrow T."/>
            <person name="Spaulding J."/>
            <person name="Stalker J."/>
            <person name="Stange-Thomann N."/>
            <person name="Stavropoulos S."/>
            <person name="Stone C."/>
            <person name="Strader C."/>
            <person name="Tesfaye S."/>
            <person name="Thomson T."/>
            <person name="Thoulutsang Y."/>
            <person name="Thoulutsang D."/>
            <person name="Topham K."/>
            <person name="Topping I."/>
            <person name="Tsamla T."/>
            <person name="Vassiliev H."/>
            <person name="Vo A."/>
            <person name="Wangchuk T."/>
            <person name="Wangdi T."/>
            <person name="Weiand M."/>
            <person name="Wilkinson J."/>
            <person name="Wilson A."/>
            <person name="Yadav S."/>
            <person name="Young G."/>
            <person name="Yu Q."/>
            <person name="Zembek L."/>
            <person name="Zhong D."/>
            <person name="Zimmer A."/>
            <person name="Zwirko Z."/>
            <person name="Jaffe D.B."/>
            <person name="Alvarez P."/>
            <person name="Brockman W."/>
            <person name="Butler J."/>
            <person name="Chin C."/>
            <person name="Gnerre S."/>
            <person name="Grabherr M."/>
            <person name="Kleber M."/>
            <person name="Mauceli E."/>
            <person name="MacCallum I."/>
        </authorList>
    </citation>
    <scope>NUCLEOTIDE SEQUENCE [LARGE SCALE GENOMIC DNA]</scope>
    <source>
        <strain evidence="8">Tucson 15081-1352.22</strain>
    </source>
</reference>
<dbReference type="GO" id="GO:0016327">
    <property type="term" value="C:apicolateral plasma membrane"/>
    <property type="evidence" value="ECO:0007669"/>
    <property type="project" value="EnsemblMetazoa"/>
</dbReference>
<dbReference type="GO" id="GO:0042834">
    <property type="term" value="F:peptidoglycan binding"/>
    <property type="evidence" value="ECO:0007669"/>
    <property type="project" value="EnsemblMetazoa"/>
</dbReference>
<dbReference type="eggNOG" id="ENOG502S2KY">
    <property type="taxonomic scope" value="Eukaryota"/>
</dbReference>
<accession>A0A0Q9XMM6</accession>
<dbReference type="GO" id="GO:0009253">
    <property type="term" value="P:peptidoglycan catabolic process"/>
    <property type="evidence" value="ECO:0007669"/>
    <property type="project" value="InterPro"/>
</dbReference>
<dbReference type="GO" id="GO:0019731">
    <property type="term" value="P:antibacterial humoral response"/>
    <property type="evidence" value="ECO:0007669"/>
    <property type="project" value="EnsemblMetazoa"/>
</dbReference>
<evidence type="ECO:0000259" key="6">
    <source>
        <dbReference type="SMART" id="SM00701"/>
    </source>
</evidence>
<proteinExistence type="inferred from homology"/>
<dbReference type="OrthoDB" id="10001926at2759"/>
<gene>
    <name evidence="7" type="primary">Dmoj\GI12108</name>
    <name evidence="7" type="ORF">Dmoj_GI12108</name>
</gene>
<feature type="compositionally biased region" description="Polar residues" evidence="4">
    <location>
        <begin position="267"/>
        <end position="278"/>
    </location>
</feature>
<dbReference type="CDD" id="cd06583">
    <property type="entry name" value="PGRP"/>
    <property type="match status" value="1"/>
</dbReference>
<keyword evidence="5" id="KW-0472">Membrane</keyword>
<dbReference type="InterPro" id="IPR036505">
    <property type="entry name" value="Amidase/PGRP_sf"/>
</dbReference>
<evidence type="ECO:0000256" key="5">
    <source>
        <dbReference type="SAM" id="Phobius"/>
    </source>
</evidence>
<dbReference type="GO" id="GO:0008745">
    <property type="term" value="F:N-acetylmuramoyl-L-alanine amidase activity"/>
    <property type="evidence" value="ECO:0007669"/>
    <property type="project" value="UniProtKB-EC"/>
</dbReference>
<dbReference type="GO" id="GO:0035007">
    <property type="term" value="P:regulation of melanization defense response"/>
    <property type="evidence" value="ECO:0007669"/>
    <property type="project" value="EnsemblMetazoa"/>
</dbReference>
<keyword evidence="3" id="KW-0391">Immunity</keyword>